<evidence type="ECO:0000256" key="1">
    <source>
        <dbReference type="SAM" id="MobiDB-lite"/>
    </source>
</evidence>
<organism evidence="2 3">
    <name type="scientific">Pleurotus ostreatus (strain PC15)</name>
    <name type="common">Oyster mushroom</name>
    <dbReference type="NCBI Taxonomy" id="1137138"/>
    <lineage>
        <taxon>Eukaryota</taxon>
        <taxon>Fungi</taxon>
        <taxon>Dikarya</taxon>
        <taxon>Basidiomycota</taxon>
        <taxon>Agaricomycotina</taxon>
        <taxon>Agaricomycetes</taxon>
        <taxon>Agaricomycetidae</taxon>
        <taxon>Agaricales</taxon>
        <taxon>Pleurotineae</taxon>
        <taxon>Pleurotaceae</taxon>
        <taxon>Pleurotus</taxon>
    </lineage>
</organism>
<feature type="region of interest" description="Disordered" evidence="1">
    <location>
        <begin position="1"/>
        <end position="31"/>
    </location>
</feature>
<dbReference type="EMBL" id="KL198008">
    <property type="protein sequence ID" value="KDQ27320.1"/>
    <property type="molecule type" value="Genomic_DNA"/>
</dbReference>
<feature type="compositionally biased region" description="Basic residues" evidence="1">
    <location>
        <begin position="1"/>
        <end position="12"/>
    </location>
</feature>
<dbReference type="HOGENOM" id="CLU_1034848_0_0_1"/>
<evidence type="ECO:0000313" key="2">
    <source>
        <dbReference type="EMBL" id="KDQ27320.1"/>
    </source>
</evidence>
<proteinExistence type="predicted"/>
<sequence>MSTRQNKKRKGRTLPIPRERTVTTLTDGPDTPFLHEASAGFMTSPFPGSPFAGFPMAHTDHTQQFLPTPQMVLPPGEDDLEILEKLKDMIKNGQHEFYRAVPQPRALASLYLGPNAPAHGQAQPQDGPKSPGDQNRTRPPRIHNKDRSIAVNTSVNNSSSDSFVTRRKTKQKRILAQDRHQPLRQARLKRGRSATDLELMCRLRPLFEMAALRRGIETEIGMRAIETGNATEIIVFAMSGGCLMCAGRLPSNGTTSLRMTGTRHRLVVH</sequence>
<dbReference type="STRING" id="1137138.A0A067NJX8"/>
<dbReference type="InParanoid" id="A0A067NJX8"/>
<accession>A0A067NJX8</accession>
<dbReference type="OrthoDB" id="3184410at2759"/>
<name>A0A067NJX8_PLEO1</name>
<reference evidence="3" key="1">
    <citation type="journal article" date="2014" name="Proc. Natl. Acad. Sci. U.S.A.">
        <title>Extensive sampling of basidiomycete genomes demonstrates inadequacy of the white-rot/brown-rot paradigm for wood decay fungi.</title>
        <authorList>
            <person name="Riley R."/>
            <person name="Salamov A.A."/>
            <person name="Brown D.W."/>
            <person name="Nagy L.G."/>
            <person name="Floudas D."/>
            <person name="Held B.W."/>
            <person name="Levasseur A."/>
            <person name="Lombard V."/>
            <person name="Morin E."/>
            <person name="Otillar R."/>
            <person name="Lindquist E.A."/>
            <person name="Sun H."/>
            <person name="LaButti K.M."/>
            <person name="Schmutz J."/>
            <person name="Jabbour D."/>
            <person name="Luo H."/>
            <person name="Baker S.E."/>
            <person name="Pisabarro A.G."/>
            <person name="Walton J.D."/>
            <person name="Blanchette R.A."/>
            <person name="Henrissat B."/>
            <person name="Martin F."/>
            <person name="Cullen D."/>
            <person name="Hibbett D.S."/>
            <person name="Grigoriev I.V."/>
        </authorList>
    </citation>
    <scope>NUCLEOTIDE SEQUENCE [LARGE SCALE GENOMIC DNA]</scope>
    <source>
        <strain evidence="3">PC15</strain>
    </source>
</reference>
<feature type="region of interest" description="Disordered" evidence="1">
    <location>
        <begin position="111"/>
        <end position="177"/>
    </location>
</feature>
<dbReference type="AlphaFoldDB" id="A0A067NJX8"/>
<evidence type="ECO:0000313" key="3">
    <source>
        <dbReference type="Proteomes" id="UP000027073"/>
    </source>
</evidence>
<feature type="compositionally biased region" description="Low complexity" evidence="1">
    <location>
        <begin position="149"/>
        <end position="163"/>
    </location>
</feature>
<gene>
    <name evidence="2" type="ORF">PLEOSDRAFT_1083483</name>
</gene>
<dbReference type="VEuPathDB" id="FungiDB:PLEOSDRAFT_1083483"/>
<dbReference type="Proteomes" id="UP000027073">
    <property type="component" value="Unassembled WGS sequence"/>
</dbReference>
<protein>
    <submittedName>
        <fullName evidence="2">Uncharacterized protein</fullName>
    </submittedName>
</protein>